<reference evidence="1 2" key="1">
    <citation type="submission" date="2017-03" db="EMBL/GenBank/DDBJ databases">
        <authorList>
            <person name="Safronova V.I."/>
            <person name="Sazanova A.L."/>
            <person name="Chirak E.R."/>
        </authorList>
    </citation>
    <scope>NUCLEOTIDE SEQUENCE [LARGE SCALE GENOMIC DNA]</scope>
    <source>
        <strain evidence="1 2">Opo-243</strain>
    </source>
</reference>
<protein>
    <submittedName>
        <fullName evidence="1">Uncharacterized protein</fullName>
    </submittedName>
</protein>
<organism evidence="1 2">
    <name type="scientific">Bradyrhizobium betae</name>
    <dbReference type="NCBI Taxonomy" id="244734"/>
    <lineage>
        <taxon>Bacteria</taxon>
        <taxon>Pseudomonadati</taxon>
        <taxon>Pseudomonadota</taxon>
        <taxon>Alphaproteobacteria</taxon>
        <taxon>Hyphomicrobiales</taxon>
        <taxon>Nitrobacteraceae</taxon>
        <taxon>Bradyrhizobium</taxon>
    </lineage>
</organism>
<proteinExistence type="predicted"/>
<comment type="caution">
    <text evidence="1">The sequence shown here is derived from an EMBL/GenBank/DDBJ whole genome shotgun (WGS) entry which is preliminary data.</text>
</comment>
<sequence>MLIAEQFNERTIARMDAALERACMTFPETFAHHGARTFVAKRIVECAKSRTQTLDGLTEAGNHAVAELLTRQRGATLADKRGLSA</sequence>
<dbReference type="Proteomes" id="UP000290819">
    <property type="component" value="Unassembled WGS sequence"/>
</dbReference>
<dbReference type="EMBL" id="MZXW01000050">
    <property type="protein sequence ID" value="RXT36366.1"/>
    <property type="molecule type" value="Genomic_DNA"/>
</dbReference>
<keyword evidence="2" id="KW-1185">Reference proteome</keyword>
<evidence type="ECO:0000313" key="2">
    <source>
        <dbReference type="Proteomes" id="UP000290819"/>
    </source>
</evidence>
<name>A0A4Q1ULF1_9BRAD</name>
<dbReference type="AlphaFoldDB" id="A0A4Q1ULF1"/>
<gene>
    <name evidence="1" type="ORF">B5V03_32335</name>
</gene>
<accession>A0A4Q1ULF1</accession>
<evidence type="ECO:0000313" key="1">
    <source>
        <dbReference type="EMBL" id="RXT36366.1"/>
    </source>
</evidence>